<protein>
    <submittedName>
        <fullName evidence="2">Uncharacterized protein</fullName>
    </submittedName>
</protein>
<feature type="compositionally biased region" description="Polar residues" evidence="1">
    <location>
        <begin position="1"/>
        <end position="21"/>
    </location>
</feature>
<feature type="region of interest" description="Disordered" evidence="1">
    <location>
        <begin position="1"/>
        <end position="36"/>
    </location>
</feature>
<evidence type="ECO:0000256" key="1">
    <source>
        <dbReference type="SAM" id="MobiDB-lite"/>
    </source>
</evidence>
<dbReference type="AlphaFoldDB" id="K0TPP5"/>
<dbReference type="EMBL" id="AGNL01003460">
    <property type="protein sequence ID" value="EJK74657.1"/>
    <property type="molecule type" value="Genomic_DNA"/>
</dbReference>
<gene>
    <name evidence="2" type="ORF">THAOC_03657</name>
</gene>
<sequence length="341" mass="36662">MGSQTRCSSRQRPPHSSSGTSALELHPMPRLSENSDETRRLHLLVRAERQTMLDVAHAAEQLGHDGRGQLAPDYVEGQVEQPVVDPLDVGRERRAARQVDGPLVHDGVGHARALEQVQHPSHVPAAQVQDAPYPVLGVLDLLGVGHLHQPAADLTLTERREPESRAPALQRGDDLADVVAYQAEPCVLRVLLDDPAQGELGVARHGVGLVEYYKLDPLVEELAGAGELLDLVADGVDPAGVRGVELERHGGVGGGGAVHALRGRDDCGCLTLFWRIGTVQCQDEEVRFRAQVGCRTVNQVANDKAGRRKRTGEYQISSGLVLMPGTQASDHELTFPVPGGP</sequence>
<keyword evidence="3" id="KW-1185">Reference proteome</keyword>
<comment type="caution">
    <text evidence="2">The sequence shown here is derived from an EMBL/GenBank/DDBJ whole genome shotgun (WGS) entry which is preliminary data.</text>
</comment>
<reference evidence="2 3" key="1">
    <citation type="journal article" date="2012" name="Genome Biol.">
        <title>Genome and low-iron response of an oceanic diatom adapted to chronic iron limitation.</title>
        <authorList>
            <person name="Lommer M."/>
            <person name="Specht M."/>
            <person name="Roy A.S."/>
            <person name="Kraemer L."/>
            <person name="Andreson R."/>
            <person name="Gutowska M.A."/>
            <person name="Wolf J."/>
            <person name="Bergner S.V."/>
            <person name="Schilhabel M.B."/>
            <person name="Klostermeier U.C."/>
            <person name="Beiko R.G."/>
            <person name="Rosenstiel P."/>
            <person name="Hippler M."/>
            <person name="Laroche J."/>
        </authorList>
    </citation>
    <scope>NUCLEOTIDE SEQUENCE [LARGE SCALE GENOMIC DNA]</scope>
    <source>
        <strain evidence="2 3">CCMP1005</strain>
    </source>
</reference>
<proteinExistence type="predicted"/>
<evidence type="ECO:0000313" key="2">
    <source>
        <dbReference type="EMBL" id="EJK74657.1"/>
    </source>
</evidence>
<accession>K0TPP5</accession>
<organism evidence="2 3">
    <name type="scientific">Thalassiosira oceanica</name>
    <name type="common">Marine diatom</name>
    <dbReference type="NCBI Taxonomy" id="159749"/>
    <lineage>
        <taxon>Eukaryota</taxon>
        <taxon>Sar</taxon>
        <taxon>Stramenopiles</taxon>
        <taxon>Ochrophyta</taxon>
        <taxon>Bacillariophyta</taxon>
        <taxon>Coscinodiscophyceae</taxon>
        <taxon>Thalassiosirophycidae</taxon>
        <taxon>Thalassiosirales</taxon>
        <taxon>Thalassiosiraceae</taxon>
        <taxon>Thalassiosira</taxon>
    </lineage>
</organism>
<dbReference type="Proteomes" id="UP000266841">
    <property type="component" value="Unassembled WGS sequence"/>
</dbReference>
<name>K0TPP5_THAOC</name>
<evidence type="ECO:0000313" key="3">
    <source>
        <dbReference type="Proteomes" id="UP000266841"/>
    </source>
</evidence>